<dbReference type="KEGG" id="git:C6V83_12885"/>
<dbReference type="RefSeq" id="WP_105942728.1">
    <property type="nucleotide sequence ID" value="NZ_CP027433.1"/>
</dbReference>
<keyword evidence="2" id="KW-1185">Reference proteome</keyword>
<dbReference type="OrthoDB" id="4381107at2"/>
<name>A0A2S0KH46_9ACTN</name>
<organism evidence="1 2">
    <name type="scientific">Gordonia iterans</name>
    <dbReference type="NCBI Taxonomy" id="1004901"/>
    <lineage>
        <taxon>Bacteria</taxon>
        <taxon>Bacillati</taxon>
        <taxon>Actinomycetota</taxon>
        <taxon>Actinomycetes</taxon>
        <taxon>Mycobacteriales</taxon>
        <taxon>Gordoniaceae</taxon>
        <taxon>Gordonia</taxon>
    </lineage>
</organism>
<accession>A0A2S0KH46</accession>
<dbReference type="Proteomes" id="UP000239814">
    <property type="component" value="Chromosome"/>
</dbReference>
<evidence type="ECO:0000313" key="1">
    <source>
        <dbReference type="EMBL" id="AVM01015.1"/>
    </source>
</evidence>
<protein>
    <submittedName>
        <fullName evidence="1">Uncharacterized protein</fullName>
    </submittedName>
</protein>
<proteinExistence type="predicted"/>
<dbReference type="AlphaFoldDB" id="A0A2S0KH46"/>
<evidence type="ECO:0000313" key="2">
    <source>
        <dbReference type="Proteomes" id="UP000239814"/>
    </source>
</evidence>
<dbReference type="EMBL" id="CP027433">
    <property type="protein sequence ID" value="AVM01015.1"/>
    <property type="molecule type" value="Genomic_DNA"/>
</dbReference>
<gene>
    <name evidence="1" type="ORF">C6V83_12885</name>
</gene>
<reference evidence="1 2" key="1">
    <citation type="submission" date="2018-03" db="EMBL/GenBank/DDBJ databases">
        <title>Characteristics and genome of n-alkane degrading marine bacteria Gordonia iterans isolated from crude oil contaminated in Tae-an, South Korea.</title>
        <authorList>
            <person name="Lee S.-S."/>
            <person name="Kim H."/>
        </authorList>
    </citation>
    <scope>NUCLEOTIDE SEQUENCE [LARGE SCALE GENOMIC DNA]</scope>
    <source>
        <strain evidence="1 2">Co17</strain>
    </source>
</reference>
<sequence length="123" mass="11915">MTDAGQGSAGDAAGDPFGPLLLGFAAQIDQLAGLIAGSSVGGTGPAASSAGGTEHGVPVGELMSEVGTLVGELGDLLARLLSALIAVLEAVAAMLRSDQGTPGRAPTSFQTIPVRITTAPAHP</sequence>